<reference evidence="3" key="1">
    <citation type="submission" date="2021-07" db="EMBL/GenBank/DDBJ databases">
        <title>Elsinoe batatas strain:CRI-CJ2 Genome sequencing and assembly.</title>
        <authorList>
            <person name="Huang L."/>
        </authorList>
    </citation>
    <scope>NUCLEOTIDE SEQUENCE</scope>
    <source>
        <strain evidence="3">CRI-CJ2</strain>
    </source>
</reference>
<feature type="compositionally biased region" description="Pro residues" evidence="1">
    <location>
        <begin position="84"/>
        <end position="98"/>
    </location>
</feature>
<sequence length="230" mass="24741">MYTRAFLVPVAALVLGLTTALPHPQEDPPYPLVTRSPDASKACADLSDVTTLSYYQPPSGVPPPPSVVTKWCASGQAAPTGQADPPPAAGYEGTPPPPSRKRSDEAAPENPKAVDFSTQLLPLAAALQKMEKAGDPNVESSSKPAKREAEAMTIFVHDFPEIDPARIPKRSPVVDELGRPLFDTADTMGIMKREPIMSKEYVDPDWTARLEEKSQNKWDPVVKGGEAVAM</sequence>
<accession>A0A8K0LDT7</accession>
<dbReference type="Proteomes" id="UP000809789">
    <property type="component" value="Unassembled WGS sequence"/>
</dbReference>
<dbReference type="OrthoDB" id="3926091at2759"/>
<proteinExistence type="predicted"/>
<protein>
    <submittedName>
        <fullName evidence="3">Uncharacterized protein</fullName>
    </submittedName>
</protein>
<keyword evidence="4" id="KW-1185">Reference proteome</keyword>
<gene>
    <name evidence="3" type="ORF">KVT40_002002</name>
</gene>
<dbReference type="EMBL" id="JAESVG020000002">
    <property type="protein sequence ID" value="KAG8630383.1"/>
    <property type="molecule type" value="Genomic_DNA"/>
</dbReference>
<keyword evidence="2" id="KW-0732">Signal</keyword>
<organism evidence="3 4">
    <name type="scientific">Elsinoe batatas</name>
    <dbReference type="NCBI Taxonomy" id="2601811"/>
    <lineage>
        <taxon>Eukaryota</taxon>
        <taxon>Fungi</taxon>
        <taxon>Dikarya</taxon>
        <taxon>Ascomycota</taxon>
        <taxon>Pezizomycotina</taxon>
        <taxon>Dothideomycetes</taxon>
        <taxon>Dothideomycetidae</taxon>
        <taxon>Myriangiales</taxon>
        <taxon>Elsinoaceae</taxon>
        <taxon>Elsinoe</taxon>
    </lineage>
</organism>
<evidence type="ECO:0000313" key="4">
    <source>
        <dbReference type="Proteomes" id="UP000809789"/>
    </source>
</evidence>
<name>A0A8K0LDT7_9PEZI</name>
<comment type="caution">
    <text evidence="3">The sequence shown here is derived from an EMBL/GenBank/DDBJ whole genome shotgun (WGS) entry which is preliminary data.</text>
</comment>
<feature type="signal peptide" evidence="2">
    <location>
        <begin position="1"/>
        <end position="20"/>
    </location>
</feature>
<feature type="region of interest" description="Disordered" evidence="1">
    <location>
        <begin position="66"/>
        <end position="115"/>
    </location>
</feature>
<evidence type="ECO:0000313" key="3">
    <source>
        <dbReference type="EMBL" id="KAG8630383.1"/>
    </source>
</evidence>
<evidence type="ECO:0000256" key="2">
    <source>
        <dbReference type="SAM" id="SignalP"/>
    </source>
</evidence>
<evidence type="ECO:0000256" key="1">
    <source>
        <dbReference type="SAM" id="MobiDB-lite"/>
    </source>
</evidence>
<feature type="chain" id="PRO_5035441340" evidence="2">
    <location>
        <begin position="21"/>
        <end position="230"/>
    </location>
</feature>
<dbReference type="AlphaFoldDB" id="A0A8K0LDT7"/>